<comment type="caution">
    <text evidence="2">The sequence shown here is derived from an EMBL/GenBank/DDBJ whole genome shotgun (WGS) entry which is preliminary data.</text>
</comment>
<name>A0ABQ6IAB5_9MICO</name>
<proteinExistence type="predicted"/>
<keyword evidence="3" id="KW-1185">Reference proteome</keyword>
<evidence type="ECO:0000256" key="1">
    <source>
        <dbReference type="SAM" id="MobiDB-lite"/>
    </source>
</evidence>
<reference evidence="3" key="1">
    <citation type="journal article" date="2019" name="Int. J. Syst. Evol. Microbiol.">
        <title>The Global Catalogue of Microorganisms (GCM) 10K type strain sequencing project: providing services to taxonomists for standard genome sequencing and annotation.</title>
        <authorList>
            <consortium name="The Broad Institute Genomics Platform"/>
            <consortium name="The Broad Institute Genome Sequencing Center for Infectious Disease"/>
            <person name="Wu L."/>
            <person name="Ma J."/>
        </authorList>
    </citation>
    <scope>NUCLEOTIDE SEQUENCE [LARGE SCALE GENOMIC DNA]</scope>
    <source>
        <strain evidence="3">NBRC 112299</strain>
    </source>
</reference>
<accession>A0ABQ6IAB5</accession>
<feature type="region of interest" description="Disordered" evidence="1">
    <location>
        <begin position="1"/>
        <end position="22"/>
    </location>
</feature>
<dbReference type="Proteomes" id="UP001157125">
    <property type="component" value="Unassembled WGS sequence"/>
</dbReference>
<evidence type="ECO:0000313" key="2">
    <source>
        <dbReference type="EMBL" id="GMA34797.1"/>
    </source>
</evidence>
<evidence type="ECO:0000313" key="3">
    <source>
        <dbReference type="Proteomes" id="UP001157125"/>
    </source>
</evidence>
<organism evidence="2 3">
    <name type="scientific">Demequina litorisediminis</name>
    <dbReference type="NCBI Taxonomy" id="1849022"/>
    <lineage>
        <taxon>Bacteria</taxon>
        <taxon>Bacillati</taxon>
        <taxon>Actinomycetota</taxon>
        <taxon>Actinomycetes</taxon>
        <taxon>Micrococcales</taxon>
        <taxon>Demequinaceae</taxon>
        <taxon>Demequina</taxon>
    </lineage>
</organism>
<sequence>MAISHRPSGTSNAGAWCTPTSTSHTCPRRLTALMEGLQIQWLIDPASVDIPARVRTRLDELLTVSLWD</sequence>
<protein>
    <recommendedName>
        <fullName evidence="4">WYL domain-containing protein</fullName>
    </recommendedName>
</protein>
<dbReference type="EMBL" id="BSUN01000001">
    <property type="protein sequence ID" value="GMA34797.1"/>
    <property type="molecule type" value="Genomic_DNA"/>
</dbReference>
<evidence type="ECO:0008006" key="4">
    <source>
        <dbReference type="Google" id="ProtNLM"/>
    </source>
</evidence>
<feature type="compositionally biased region" description="Polar residues" evidence="1">
    <location>
        <begin position="7"/>
        <end position="22"/>
    </location>
</feature>
<gene>
    <name evidence="2" type="ORF">GCM10025876_10010</name>
</gene>